<protein>
    <submittedName>
        <fullName evidence="1">Uncharacterized protein</fullName>
    </submittedName>
</protein>
<dbReference type="EMBL" id="CP003677">
    <property type="protein sequence ID" value="AFM32728.1"/>
    <property type="molecule type" value="Genomic_DNA"/>
</dbReference>
<accession>I4CRM1</accession>
<reference evidence="1 2" key="1">
    <citation type="journal article" date="2012" name="J. Bacteriol.">
        <title>Complete Genome Sequence of the Naphthalene-Degrading Bacterium Pseudomonas stutzeri AN10 (CCUG 29243).</title>
        <authorList>
            <person name="Brunet-Galmes I."/>
            <person name="Busquets A."/>
            <person name="Pena A."/>
            <person name="Gomila M."/>
            <person name="Nogales B."/>
            <person name="Garcia-Valdes E."/>
            <person name="Lalucat J."/>
            <person name="Bennasar A."/>
            <person name="Bosch R."/>
        </authorList>
    </citation>
    <scope>NUCLEOTIDE SEQUENCE [LARGE SCALE GENOMIC DNA]</scope>
    <source>
        <strain evidence="1 2">CCUG 29243</strain>
    </source>
</reference>
<dbReference type="HOGENOM" id="CLU_2754865_0_0_6"/>
<organism evidence="1 2">
    <name type="scientific">Stutzerimonas stutzeri CCUG 29243</name>
    <dbReference type="NCBI Taxonomy" id="1196835"/>
    <lineage>
        <taxon>Bacteria</taxon>
        <taxon>Pseudomonadati</taxon>
        <taxon>Pseudomonadota</taxon>
        <taxon>Gammaproteobacteria</taxon>
        <taxon>Pseudomonadales</taxon>
        <taxon>Pseudomonadaceae</taxon>
        <taxon>Stutzerimonas</taxon>
    </lineage>
</organism>
<dbReference type="AlphaFoldDB" id="I4CRM1"/>
<gene>
    <name evidence="1" type="ORF">A458_07410</name>
</gene>
<dbReference type="KEGG" id="psc:A458_07410"/>
<dbReference type="Proteomes" id="UP000006063">
    <property type="component" value="Chromosome"/>
</dbReference>
<evidence type="ECO:0000313" key="2">
    <source>
        <dbReference type="Proteomes" id="UP000006063"/>
    </source>
</evidence>
<sequence>MELIYQHVEDIVTLAEVQEGFYEVEVSVIVRRNNGRESDFVRMYLENFEGEKKTRQLTFKSSSAPKQQWF</sequence>
<evidence type="ECO:0000313" key="1">
    <source>
        <dbReference type="EMBL" id="AFM32728.1"/>
    </source>
</evidence>
<proteinExistence type="predicted"/>
<name>I4CRM1_STUST</name>